<dbReference type="PANTHER" id="PTHR33446:SF2">
    <property type="entry name" value="PROTEIN TONB"/>
    <property type="match status" value="1"/>
</dbReference>
<dbReference type="GO" id="GO:0098797">
    <property type="term" value="C:plasma membrane protein complex"/>
    <property type="evidence" value="ECO:0007669"/>
    <property type="project" value="TreeGrafter"/>
</dbReference>
<keyword evidence="8" id="KW-1133">Transmembrane helix</keyword>
<feature type="domain" description="TonB C-terminal" evidence="11">
    <location>
        <begin position="129"/>
        <end position="222"/>
    </location>
</feature>
<dbReference type="NCBIfam" id="TIGR01352">
    <property type="entry name" value="tonB_Cterm"/>
    <property type="match status" value="1"/>
</dbReference>
<evidence type="ECO:0000256" key="6">
    <source>
        <dbReference type="ARBA" id="ARBA00022692"/>
    </source>
</evidence>
<feature type="compositionally biased region" description="Polar residues" evidence="10">
    <location>
        <begin position="73"/>
        <end position="85"/>
    </location>
</feature>
<dbReference type="Gene3D" id="3.30.1150.10">
    <property type="match status" value="1"/>
</dbReference>
<proteinExistence type="inferred from homology"/>
<dbReference type="Proteomes" id="UP000263900">
    <property type="component" value="Chromosome"/>
</dbReference>
<keyword evidence="7" id="KW-0653">Protein transport</keyword>
<gene>
    <name evidence="12" type="ORF">D3H65_02885</name>
</gene>
<accession>A0A3B7MMX7</accession>
<dbReference type="GO" id="GO:0055085">
    <property type="term" value="P:transmembrane transport"/>
    <property type="evidence" value="ECO:0007669"/>
    <property type="project" value="InterPro"/>
</dbReference>
<dbReference type="OrthoDB" id="1039448at2"/>
<keyword evidence="5" id="KW-0997">Cell inner membrane</keyword>
<evidence type="ECO:0000256" key="8">
    <source>
        <dbReference type="ARBA" id="ARBA00022989"/>
    </source>
</evidence>
<evidence type="ECO:0000256" key="3">
    <source>
        <dbReference type="ARBA" id="ARBA00022448"/>
    </source>
</evidence>
<feature type="region of interest" description="Disordered" evidence="10">
    <location>
        <begin position="38"/>
        <end position="104"/>
    </location>
</feature>
<dbReference type="EMBL" id="CP032157">
    <property type="protein sequence ID" value="AXY72975.1"/>
    <property type="molecule type" value="Genomic_DNA"/>
</dbReference>
<reference evidence="12 13" key="1">
    <citation type="submission" date="2018-09" db="EMBL/GenBank/DDBJ databases">
        <title>Genome sequencing of strain 6GH32-13.</title>
        <authorList>
            <person name="Weon H.-Y."/>
            <person name="Heo J."/>
            <person name="Kwon S.-W."/>
        </authorList>
    </citation>
    <scope>NUCLEOTIDE SEQUENCE [LARGE SCALE GENOMIC DNA]</scope>
    <source>
        <strain evidence="12 13">5GH32-13</strain>
    </source>
</reference>
<dbReference type="KEGG" id="pseg:D3H65_02885"/>
<evidence type="ECO:0000256" key="2">
    <source>
        <dbReference type="ARBA" id="ARBA00006555"/>
    </source>
</evidence>
<dbReference type="RefSeq" id="WP_119048813.1">
    <property type="nucleotide sequence ID" value="NZ_CP032157.1"/>
</dbReference>
<keyword evidence="6" id="KW-0812">Transmembrane</keyword>
<dbReference type="InterPro" id="IPR051045">
    <property type="entry name" value="TonB-dependent_transducer"/>
</dbReference>
<dbReference type="PANTHER" id="PTHR33446">
    <property type="entry name" value="PROTEIN TONB-RELATED"/>
    <property type="match status" value="1"/>
</dbReference>
<name>A0A3B7MMX7_9BACT</name>
<evidence type="ECO:0000313" key="13">
    <source>
        <dbReference type="Proteomes" id="UP000263900"/>
    </source>
</evidence>
<keyword evidence="4" id="KW-1003">Cell membrane</keyword>
<dbReference type="GO" id="GO:0031992">
    <property type="term" value="F:energy transducer activity"/>
    <property type="evidence" value="ECO:0007669"/>
    <property type="project" value="TreeGrafter"/>
</dbReference>
<dbReference type="InterPro" id="IPR006260">
    <property type="entry name" value="TonB/TolA_C"/>
</dbReference>
<dbReference type="PROSITE" id="PS52015">
    <property type="entry name" value="TONB_CTD"/>
    <property type="match status" value="1"/>
</dbReference>
<keyword evidence="9" id="KW-0472">Membrane</keyword>
<evidence type="ECO:0000256" key="10">
    <source>
        <dbReference type="SAM" id="MobiDB-lite"/>
    </source>
</evidence>
<protein>
    <submittedName>
        <fullName evidence="12">Energy transducer TonB</fullName>
    </submittedName>
</protein>
<organism evidence="12 13">
    <name type="scientific">Paraflavitalea soli</name>
    <dbReference type="NCBI Taxonomy" id="2315862"/>
    <lineage>
        <taxon>Bacteria</taxon>
        <taxon>Pseudomonadati</taxon>
        <taxon>Bacteroidota</taxon>
        <taxon>Chitinophagia</taxon>
        <taxon>Chitinophagales</taxon>
        <taxon>Chitinophagaceae</taxon>
        <taxon>Paraflavitalea</taxon>
    </lineage>
</organism>
<evidence type="ECO:0000256" key="1">
    <source>
        <dbReference type="ARBA" id="ARBA00004383"/>
    </source>
</evidence>
<evidence type="ECO:0000313" key="12">
    <source>
        <dbReference type="EMBL" id="AXY72975.1"/>
    </source>
</evidence>
<dbReference type="Pfam" id="PF03544">
    <property type="entry name" value="TonB_C"/>
    <property type="match status" value="1"/>
</dbReference>
<dbReference type="PROSITE" id="PS51257">
    <property type="entry name" value="PROKAR_LIPOPROTEIN"/>
    <property type="match status" value="1"/>
</dbReference>
<keyword evidence="13" id="KW-1185">Reference proteome</keyword>
<comment type="subcellular location">
    <subcellularLocation>
        <location evidence="1">Cell inner membrane</location>
        <topology evidence="1">Single-pass membrane protein</topology>
        <orientation evidence="1">Periplasmic side</orientation>
    </subcellularLocation>
</comment>
<evidence type="ECO:0000259" key="11">
    <source>
        <dbReference type="PROSITE" id="PS52015"/>
    </source>
</evidence>
<dbReference type="AlphaFoldDB" id="A0A3B7MMX7"/>
<dbReference type="SUPFAM" id="SSF74653">
    <property type="entry name" value="TolA/TonB C-terminal domain"/>
    <property type="match status" value="1"/>
</dbReference>
<sequence>MNTQKYNWKQVLIAGMFVTGSILTGCESSDYKTRSIENEAPAGDATTMDSTQGNPVDEAMTSRDNVSDKPVTNPGTDAATNPSSVTRKKGTKGRASIRMTSAAPEKNSVAVKDADGIYSRTDVMPMFPGGEAALQKFVEDNIDYPEEAIEQGAEGDIRVAFTVDEKGKVTNVKAIDNNKTEYGMKEEAIAVMNKMPAWTPGTVKGKKVKTRMQLPISFQIIE</sequence>
<dbReference type="InterPro" id="IPR037682">
    <property type="entry name" value="TonB_C"/>
</dbReference>
<dbReference type="GO" id="GO:0015031">
    <property type="term" value="P:protein transport"/>
    <property type="evidence" value="ECO:0007669"/>
    <property type="project" value="UniProtKB-KW"/>
</dbReference>
<evidence type="ECO:0000256" key="7">
    <source>
        <dbReference type="ARBA" id="ARBA00022927"/>
    </source>
</evidence>
<evidence type="ECO:0000256" key="5">
    <source>
        <dbReference type="ARBA" id="ARBA00022519"/>
    </source>
</evidence>
<comment type="similarity">
    <text evidence="2">Belongs to the TonB family.</text>
</comment>
<evidence type="ECO:0000256" key="4">
    <source>
        <dbReference type="ARBA" id="ARBA00022475"/>
    </source>
</evidence>
<evidence type="ECO:0000256" key="9">
    <source>
        <dbReference type="ARBA" id="ARBA00023136"/>
    </source>
</evidence>
<keyword evidence="3" id="KW-0813">Transport</keyword>